<dbReference type="SUPFAM" id="SSF53448">
    <property type="entry name" value="Nucleotide-diphospho-sugar transferases"/>
    <property type="match status" value="1"/>
</dbReference>
<evidence type="ECO:0000256" key="11">
    <source>
        <dbReference type="ARBA" id="ARBA00023180"/>
    </source>
</evidence>
<evidence type="ECO:0000256" key="13">
    <source>
        <dbReference type="ARBA" id="ARBA00047979"/>
    </source>
</evidence>
<evidence type="ECO:0000256" key="19">
    <source>
        <dbReference type="RuleBase" id="RU363127"/>
    </source>
</evidence>
<comment type="subcellular location">
    <subcellularLocation>
        <location evidence="14">Endomembrane system</location>
        <topology evidence="14">Single-pass type II membrane protein</topology>
    </subcellularLocation>
    <subcellularLocation>
        <location evidence="19">Golgi apparatus membrane</location>
        <topology evidence="19">Single-pass type II membrane protein</topology>
    </subcellularLocation>
</comment>
<dbReference type="FunFam" id="3.90.550.10:FF:000010">
    <property type="entry name" value="Galactosylgalactosylxylosylprotein 3-beta-glucuronosyltransferase"/>
    <property type="match status" value="1"/>
</dbReference>
<protein>
    <recommendedName>
        <fullName evidence="3 19">Galactosylgalactosylxylosylprotein 3-beta-glucuronosyltransferase</fullName>
        <ecNumber evidence="3 19">2.4.1.135</ecNumber>
    </recommendedName>
</protein>
<proteinExistence type="inferred from homology"/>
<evidence type="ECO:0000256" key="2">
    <source>
        <dbReference type="ARBA" id="ARBA00007706"/>
    </source>
</evidence>
<keyword evidence="4 19" id="KW-0808">Transferase</keyword>
<evidence type="ECO:0000256" key="17">
    <source>
        <dbReference type="PIRSR" id="PIRSR605027-4"/>
    </source>
</evidence>
<dbReference type="GO" id="GO:0046872">
    <property type="term" value="F:metal ion binding"/>
    <property type="evidence" value="ECO:0007669"/>
    <property type="project" value="UniProtKB-KW"/>
</dbReference>
<sequence>MVRLLSLKKLLLVYFVMSTGALLWLILNFGLFCHASSKEEETLLTKTKELRHWEERLRRRERDLQKKPQEDASLPTIYAIMPTHTRHVQKAELTRLAQTFLHVKNFHWILVEDSDSQTDLVTRFLATCGIKHTHLNIKTPENYQLKETDPNWLKPRGVEQRNVGLQWLRENLDVGRDKGVVYFADDDNTYSLQLFDEMRHTHGVSVWPVGLVGGMRFERPVVEHGKVVRWYTYWRPERPFAIDMAGFAVNLQLILENPQAKFELRVRRGYLESSLLEHLVTMDELEPLADNCTKVLVWHTRTEKPKMKQENYLIQAGRPSDPRIEV</sequence>
<dbReference type="InterPro" id="IPR029044">
    <property type="entry name" value="Nucleotide-diphossugar_trans"/>
</dbReference>
<dbReference type="UniPathway" id="UPA00378"/>
<dbReference type="InterPro" id="IPR005027">
    <property type="entry name" value="Glyco_trans_43"/>
</dbReference>
<dbReference type="GO" id="GO:0050650">
    <property type="term" value="P:chondroitin sulfate proteoglycan biosynthetic process"/>
    <property type="evidence" value="ECO:0007669"/>
    <property type="project" value="TreeGrafter"/>
</dbReference>
<dbReference type="Pfam" id="PF03360">
    <property type="entry name" value="Glyco_transf_43"/>
    <property type="match status" value="1"/>
</dbReference>
<dbReference type="EMBL" id="OV696689">
    <property type="protein sequence ID" value="CAH1262827.1"/>
    <property type="molecule type" value="Genomic_DNA"/>
</dbReference>
<reference evidence="20" key="1">
    <citation type="submission" date="2022-01" db="EMBL/GenBank/DDBJ databases">
        <authorList>
            <person name="Braso-Vives M."/>
        </authorList>
    </citation>
    <scope>NUCLEOTIDE SEQUENCE</scope>
</reference>
<feature type="site" description="Interaction with galactose moiety of substrate glycoprotein" evidence="17">
    <location>
        <position position="218"/>
    </location>
</feature>
<evidence type="ECO:0000256" key="4">
    <source>
        <dbReference type="ARBA" id="ARBA00022679"/>
    </source>
</evidence>
<feature type="site" description="Interaction with galactose moiety of substrate glycoprotein" evidence="17">
    <location>
        <position position="309"/>
    </location>
</feature>
<keyword evidence="8 19" id="KW-1133">Transmembrane helix</keyword>
<keyword evidence="21" id="KW-1185">Reference proteome</keyword>
<dbReference type="OrthoDB" id="675023at2759"/>
<evidence type="ECO:0000256" key="1">
    <source>
        <dbReference type="ARBA" id="ARBA00001936"/>
    </source>
</evidence>
<evidence type="ECO:0000256" key="8">
    <source>
        <dbReference type="ARBA" id="ARBA00022989"/>
    </source>
</evidence>
<comment type="catalytic activity">
    <reaction evidence="13 19">
        <text>3-O-(beta-D-galactosyl-(1-&gt;3)-beta-D-galactosyl-(1-&gt;4)-beta-D-xylosyl)-L-seryl-[protein] + UDP-alpha-D-glucuronate = 3-O-(beta-D-GlcA-(1-&gt;3)-beta-D-Gal-(1-&gt;3)-beta-D-Gal-(1-&gt;4)-beta-D-Xyl)-L-seryl-[protein] + UDP + H(+)</text>
        <dbReference type="Rhea" id="RHEA:24168"/>
        <dbReference type="Rhea" id="RHEA-COMP:12571"/>
        <dbReference type="Rhea" id="RHEA-COMP:12573"/>
        <dbReference type="ChEBI" id="CHEBI:15378"/>
        <dbReference type="ChEBI" id="CHEBI:58052"/>
        <dbReference type="ChEBI" id="CHEBI:58223"/>
        <dbReference type="ChEBI" id="CHEBI:132090"/>
        <dbReference type="ChEBI" id="CHEBI:132093"/>
        <dbReference type="EC" id="2.4.1.135"/>
    </reaction>
</comment>
<comment type="cofactor">
    <cofactor evidence="1 16 19">
        <name>Mn(2+)</name>
        <dbReference type="ChEBI" id="CHEBI:29035"/>
    </cofactor>
</comment>
<feature type="binding site" evidence="16">
    <location>
        <position position="187"/>
    </location>
    <ligand>
        <name>Mn(2+)</name>
        <dbReference type="ChEBI" id="CHEBI:29035"/>
    </ligand>
</feature>
<dbReference type="CDD" id="cd00218">
    <property type="entry name" value="GlcAT-I"/>
    <property type="match status" value="1"/>
</dbReference>
<keyword evidence="10 19" id="KW-0472">Membrane</keyword>
<name>A0A8K0EQZ4_BRALA</name>
<gene>
    <name evidence="20" type="primary">B3GAT3</name>
    <name evidence="20" type="ORF">BLAG_LOCUS17721</name>
</gene>
<keyword evidence="6 16" id="KW-0479">Metal-binding</keyword>
<dbReference type="GO" id="GO:0000139">
    <property type="term" value="C:Golgi membrane"/>
    <property type="evidence" value="ECO:0007669"/>
    <property type="project" value="UniProtKB-SubCell"/>
</dbReference>
<dbReference type="GO" id="GO:0005975">
    <property type="term" value="P:carbohydrate metabolic process"/>
    <property type="evidence" value="ECO:0007669"/>
    <property type="project" value="TreeGrafter"/>
</dbReference>
<dbReference type="PANTHER" id="PTHR10896">
    <property type="entry name" value="GALACTOSYLGALACTOSYLXYLOSYLPROTEIN 3-BETA-GLUCURONOSYLTRANSFERASE BETA-1,3-GLUCURONYLTRANSFERASE"/>
    <property type="match status" value="1"/>
</dbReference>
<evidence type="ECO:0000256" key="7">
    <source>
        <dbReference type="ARBA" id="ARBA00022968"/>
    </source>
</evidence>
<feature type="transmembrane region" description="Helical" evidence="19">
    <location>
        <begin position="12"/>
        <end position="32"/>
    </location>
</feature>
<dbReference type="AlphaFoldDB" id="A0A8K0EQZ4"/>
<dbReference type="EC" id="2.4.1.135" evidence="3 19"/>
<dbReference type="Gene3D" id="3.90.550.10">
    <property type="entry name" value="Spore Coat Polysaccharide Biosynthesis Protein SpsA, Chain A"/>
    <property type="match status" value="1"/>
</dbReference>
<evidence type="ECO:0000256" key="14">
    <source>
        <dbReference type="ARBA" id="ARBA00060399"/>
    </source>
</evidence>
<comment type="pathway">
    <text evidence="19">Protein modification; protein glycosylation.</text>
</comment>
<accession>A0A8K0EQZ4</accession>
<dbReference type="GO" id="GO:0015018">
    <property type="term" value="F:galactosylgalactosylxylosylprotein 3-beta-glucuronosyltransferase activity"/>
    <property type="evidence" value="ECO:0007669"/>
    <property type="project" value="UniProtKB-UniRule"/>
</dbReference>
<evidence type="ECO:0000256" key="10">
    <source>
        <dbReference type="ARBA" id="ARBA00023136"/>
    </source>
</evidence>
<evidence type="ECO:0000256" key="16">
    <source>
        <dbReference type="PIRSR" id="PIRSR605027-3"/>
    </source>
</evidence>
<feature type="active site" description="Proton donor/acceptor" evidence="15">
    <location>
        <position position="272"/>
    </location>
</feature>
<evidence type="ECO:0000256" key="15">
    <source>
        <dbReference type="PIRSR" id="PIRSR605027-1"/>
    </source>
</evidence>
<keyword evidence="11 18" id="KW-0325">Glycoprotein</keyword>
<dbReference type="PANTHER" id="PTHR10896:SF65">
    <property type="entry name" value="GALACTOSYLGALACTOSYLXYLOSYLPROTEIN 3-BETA-GLUCURONOSYLTRANSFERASE 3"/>
    <property type="match status" value="1"/>
</dbReference>
<evidence type="ECO:0000256" key="18">
    <source>
        <dbReference type="PIRSR" id="PIRSR605027-6"/>
    </source>
</evidence>
<evidence type="ECO:0000256" key="12">
    <source>
        <dbReference type="ARBA" id="ARBA00023211"/>
    </source>
</evidence>
<organism evidence="20 21">
    <name type="scientific">Branchiostoma lanceolatum</name>
    <name type="common">Common lancelet</name>
    <name type="synonym">Amphioxus lanceolatum</name>
    <dbReference type="NCBI Taxonomy" id="7740"/>
    <lineage>
        <taxon>Eukaryota</taxon>
        <taxon>Metazoa</taxon>
        <taxon>Chordata</taxon>
        <taxon>Cephalochordata</taxon>
        <taxon>Leptocardii</taxon>
        <taxon>Amphioxiformes</taxon>
        <taxon>Branchiostomatidae</taxon>
        <taxon>Branchiostoma</taxon>
    </lineage>
</organism>
<keyword evidence="9 19" id="KW-0333">Golgi apparatus</keyword>
<evidence type="ECO:0000256" key="9">
    <source>
        <dbReference type="ARBA" id="ARBA00023034"/>
    </source>
</evidence>
<dbReference type="OMA" id="HTAWEPT"/>
<keyword evidence="12 16" id="KW-0464">Manganese</keyword>
<keyword evidence="5 19" id="KW-0812">Transmembrane</keyword>
<evidence type="ECO:0000256" key="6">
    <source>
        <dbReference type="ARBA" id="ARBA00022723"/>
    </source>
</evidence>
<evidence type="ECO:0000256" key="3">
    <source>
        <dbReference type="ARBA" id="ARBA00012641"/>
    </source>
</evidence>
<keyword evidence="7 19" id="KW-0735">Signal-anchor</keyword>
<feature type="glycosylation site" description="N-linked (GlcNAc...) asparagine" evidence="18">
    <location>
        <position position="291"/>
    </location>
</feature>
<evidence type="ECO:0000313" key="20">
    <source>
        <dbReference type="EMBL" id="CAH1262827.1"/>
    </source>
</evidence>
<dbReference type="Proteomes" id="UP000838412">
    <property type="component" value="Chromosome 4"/>
</dbReference>
<evidence type="ECO:0000256" key="5">
    <source>
        <dbReference type="ARBA" id="ARBA00022692"/>
    </source>
</evidence>
<evidence type="ECO:0000313" key="21">
    <source>
        <dbReference type="Proteomes" id="UP000838412"/>
    </source>
</evidence>
<comment type="similarity">
    <text evidence="2 19">Belongs to the glycosyltransferase 43 family.</text>
</comment>